<accession>A0A5C6B0K8</accession>
<name>A0A5C6B0K8_9BACT</name>
<feature type="chain" id="PRO_5022925839" evidence="1">
    <location>
        <begin position="22"/>
        <end position="411"/>
    </location>
</feature>
<keyword evidence="3" id="KW-1185">Reference proteome</keyword>
<dbReference type="EMBL" id="SJPN01000002">
    <property type="protein sequence ID" value="TWU05835.1"/>
    <property type="molecule type" value="Genomic_DNA"/>
</dbReference>
<gene>
    <name evidence="2" type="ORF">Pla52n_15500</name>
</gene>
<sequence length="411" mass="45881" precursor="true">MGFVHRFARAGALLAVLAANAFLPAALGRSGEPNGVTPLVDQVATQIQLLGSESFAERTKSQRSLVRIAAADQQSYAIVIQSLQQSVADRDIEVSIASRELISEIRDLQWHRLTEDALRAKDIDELRFLPGWVQFSELFGADVESRNLYRRICRRHARVLQSCFAVDPETKASVSKSFRLQAIDFGRLDRESDAIWALVMFLDCTGGHREGGRMSWQLGSLLRQPGHGPVESLSSDPAFRRVIETWLRLHESTGLSIDRIKIAMRYRCGDTAAEISRRILDSPTSPASDQAIALLTLTRLSSLTSTHYRAGGWSESERMSLQTTLRGLLDDRRVCHCYRTRENPNKPAQVQLGDVALALLMNQSGLDPRTVGFQELQADPMFIYRDTSLGFASEAQRQQAKETARGLLQQD</sequence>
<reference evidence="2 3" key="1">
    <citation type="submission" date="2019-02" db="EMBL/GenBank/DDBJ databases">
        <title>Deep-cultivation of Planctomycetes and their phenomic and genomic characterization uncovers novel biology.</title>
        <authorList>
            <person name="Wiegand S."/>
            <person name="Jogler M."/>
            <person name="Boedeker C."/>
            <person name="Pinto D."/>
            <person name="Vollmers J."/>
            <person name="Rivas-Marin E."/>
            <person name="Kohn T."/>
            <person name="Peeters S.H."/>
            <person name="Heuer A."/>
            <person name="Rast P."/>
            <person name="Oberbeckmann S."/>
            <person name="Bunk B."/>
            <person name="Jeske O."/>
            <person name="Meyerdierks A."/>
            <person name="Storesund J.E."/>
            <person name="Kallscheuer N."/>
            <person name="Luecker S."/>
            <person name="Lage O.M."/>
            <person name="Pohl T."/>
            <person name="Merkel B.J."/>
            <person name="Hornburger P."/>
            <person name="Mueller R.-W."/>
            <person name="Bruemmer F."/>
            <person name="Labrenz M."/>
            <person name="Spormann A.M."/>
            <person name="Op Den Camp H."/>
            <person name="Overmann J."/>
            <person name="Amann R."/>
            <person name="Jetten M.S.M."/>
            <person name="Mascher T."/>
            <person name="Medema M.H."/>
            <person name="Devos D.P."/>
            <person name="Kaster A.-K."/>
            <person name="Ovreas L."/>
            <person name="Rohde M."/>
            <person name="Galperin M.Y."/>
            <person name="Jogler C."/>
        </authorList>
    </citation>
    <scope>NUCLEOTIDE SEQUENCE [LARGE SCALE GENOMIC DNA]</scope>
    <source>
        <strain evidence="2 3">Pla52n</strain>
    </source>
</reference>
<protein>
    <submittedName>
        <fullName evidence="2">Uncharacterized protein</fullName>
    </submittedName>
</protein>
<feature type="signal peptide" evidence="1">
    <location>
        <begin position="1"/>
        <end position="21"/>
    </location>
</feature>
<proteinExistence type="predicted"/>
<comment type="caution">
    <text evidence="2">The sequence shown here is derived from an EMBL/GenBank/DDBJ whole genome shotgun (WGS) entry which is preliminary data.</text>
</comment>
<organism evidence="2 3">
    <name type="scientific">Stieleria varia</name>
    <dbReference type="NCBI Taxonomy" id="2528005"/>
    <lineage>
        <taxon>Bacteria</taxon>
        <taxon>Pseudomonadati</taxon>
        <taxon>Planctomycetota</taxon>
        <taxon>Planctomycetia</taxon>
        <taxon>Pirellulales</taxon>
        <taxon>Pirellulaceae</taxon>
        <taxon>Stieleria</taxon>
    </lineage>
</organism>
<dbReference type="AlphaFoldDB" id="A0A5C6B0K8"/>
<evidence type="ECO:0000256" key="1">
    <source>
        <dbReference type="SAM" id="SignalP"/>
    </source>
</evidence>
<evidence type="ECO:0000313" key="3">
    <source>
        <dbReference type="Proteomes" id="UP000320176"/>
    </source>
</evidence>
<dbReference type="OrthoDB" id="268545at2"/>
<evidence type="ECO:0000313" key="2">
    <source>
        <dbReference type="EMBL" id="TWU05835.1"/>
    </source>
</evidence>
<dbReference type="RefSeq" id="WP_146519026.1">
    <property type="nucleotide sequence ID" value="NZ_CP151726.1"/>
</dbReference>
<dbReference type="Proteomes" id="UP000320176">
    <property type="component" value="Unassembled WGS sequence"/>
</dbReference>
<keyword evidence="1" id="KW-0732">Signal</keyword>